<accession>A0A427XY42</accession>
<sequence>MAQPTDGSPPFHLQPVLSELYHTRDLLDLSAPGPSSPPLSTSPQPPSSSIFSSATSIAAAAGRRAAAVASAAASPGSSSSSQFRNTLSPDRARGDAQNGEQQREVKCVEGYGQNLYIGGSDGVVEWWVCDGGAGSSHGQGWTLRHKHTLFPRRPVSKIILLPRVSRAFILSDGTLHPLALPNLEVLPSTVIAPLRGVTSVVLDDEELGWDGGEDRGGEMTVVVVRRKGLGIYKLGSRMVPFKEIPLPSAPTHSALFSTYFCAAMPGDTQTNYSVIDLSDASLTEVLPVSQIDASVLDFEPNPNVVVIPGENEFLVTSYTGASTMGVFLNGQGDPVRGTMEWTDHPLSIAVESGFIIALLRNNTVVIHSLSDLEKPVQTVDLDPLFSEFTLSYSPYGVSVRDVIRDERMTTTRLLLLGGKVAPPEPVVVPREAKPLPSPEEGTSPTSTSDPSRPSLNLQHLDEPVLSSEDVSPAAEEPPSGSGLTPPSTPPPFSRQPITPTRTASLLHSTAPSIPGPFSTAVAETLIVGPNGIMSLAPTPTVLRLEKLCTERRMEEAIALATHQATLRLLHLYLACHLFIEAMFERAGDYFVRGKVDPRLLVRAFPAFRGKLIGSAEEVEVYEGLREILADMPTVDSLISSSIKRNYSPHVQPDSESAPETQELRDAMMDNAKAMLTEVLRKTRTSRRKGGGARGVDSRKIDIVIDTTLAKLLADAGTTNELLALLAGPNDAVLSELEPFLAQRPYVLSTVMRRQGRVDRVLELLQQVAESPTPDSLCPDPADEIAQQLETVKDAELFRRYALWLVARDILTAPSKTGVKLDDVALVDDLRNISQVAAGRYLEYVVVAKKSPAKELHEDLLGRLLDEAEEEVKDDGVKYHLEELDAEYRLQVDPEPFCVFVADVAPDTPIKSLRLKLMLFLQGSPFYDLQRAASRLEGIDPLKPELAIVLGRSPTDPREGSRRLGIGPDVLYLRRGGHPPKVGRRVARKVPAMEPWAALGEVGRRKRTVVEEGTQTGLVMELLGVYMRDGASTSKEAAALLNAQSIHLDVLPILEMVPSEWPLDVVSSFVQRSLRRQLHAQASWRILKSISSGQNLQVAEAYLDSVRRVPGVVQEGPSPGQESFASRPDEGSIAEKEAVYDEKEEGLGTGEGGFFSPKAVDKELRTLEREQAEEGGDARREVS</sequence>
<keyword evidence="2" id="KW-0813">Transport</keyword>
<dbReference type="PROSITE" id="PS50219">
    <property type="entry name" value="CNH"/>
    <property type="match status" value="1"/>
</dbReference>
<feature type="compositionally biased region" description="Basic and acidic residues" evidence="5">
    <location>
        <begin position="1126"/>
        <end position="1140"/>
    </location>
</feature>
<reference evidence="7 8" key="1">
    <citation type="submission" date="2018-11" db="EMBL/GenBank/DDBJ databases">
        <title>Genome sequence of Saitozyma podzolica DSM 27192.</title>
        <authorList>
            <person name="Aliyu H."/>
            <person name="Gorte O."/>
            <person name="Ochsenreither K."/>
        </authorList>
    </citation>
    <scope>NUCLEOTIDE SEQUENCE [LARGE SCALE GENOMIC DNA]</scope>
    <source>
        <strain evidence="7 8">DSM 27192</strain>
    </source>
</reference>
<dbReference type="GO" id="GO:0005737">
    <property type="term" value="C:cytoplasm"/>
    <property type="evidence" value="ECO:0007669"/>
    <property type="project" value="UniProtKB-SubCell"/>
</dbReference>
<comment type="subcellular location">
    <subcellularLocation>
        <location evidence="1">Cytoplasm</location>
    </subcellularLocation>
</comment>
<dbReference type="GO" id="GO:0034058">
    <property type="term" value="P:endosomal vesicle fusion"/>
    <property type="evidence" value="ECO:0007669"/>
    <property type="project" value="TreeGrafter"/>
</dbReference>
<dbReference type="EMBL" id="RSCD01000023">
    <property type="protein sequence ID" value="RSH83741.1"/>
    <property type="molecule type" value="Genomic_DNA"/>
</dbReference>
<keyword evidence="4" id="KW-0653">Protein transport</keyword>
<evidence type="ECO:0000256" key="2">
    <source>
        <dbReference type="ARBA" id="ARBA00022448"/>
    </source>
</evidence>
<feature type="region of interest" description="Disordered" evidence="5">
    <location>
        <begin position="423"/>
        <end position="498"/>
    </location>
</feature>
<feature type="domain" description="CNH" evidence="6">
    <location>
        <begin position="102"/>
        <end position="394"/>
    </location>
</feature>
<feature type="compositionally biased region" description="Low complexity" evidence="5">
    <location>
        <begin position="71"/>
        <end position="83"/>
    </location>
</feature>
<dbReference type="GO" id="GO:0016020">
    <property type="term" value="C:membrane"/>
    <property type="evidence" value="ECO:0007669"/>
    <property type="project" value="TreeGrafter"/>
</dbReference>
<evidence type="ECO:0000259" key="6">
    <source>
        <dbReference type="PROSITE" id="PS50219"/>
    </source>
</evidence>
<keyword evidence="3" id="KW-0963">Cytoplasm</keyword>
<dbReference type="GO" id="GO:0006914">
    <property type="term" value="P:autophagy"/>
    <property type="evidence" value="ECO:0007669"/>
    <property type="project" value="TreeGrafter"/>
</dbReference>
<evidence type="ECO:0000256" key="1">
    <source>
        <dbReference type="ARBA" id="ARBA00004496"/>
    </source>
</evidence>
<dbReference type="AlphaFoldDB" id="A0A427XY42"/>
<dbReference type="GO" id="GO:0015031">
    <property type="term" value="P:protein transport"/>
    <property type="evidence" value="ECO:0007669"/>
    <property type="project" value="UniProtKB-KW"/>
</dbReference>
<evidence type="ECO:0000256" key="5">
    <source>
        <dbReference type="SAM" id="MobiDB-lite"/>
    </source>
</evidence>
<dbReference type="InterPro" id="IPR032914">
    <property type="entry name" value="Vam6/VPS39/TRAP1"/>
</dbReference>
<name>A0A427XY42_9TREE</name>
<dbReference type="InterPro" id="IPR001180">
    <property type="entry name" value="CNH_dom"/>
</dbReference>
<evidence type="ECO:0000313" key="8">
    <source>
        <dbReference type="Proteomes" id="UP000279259"/>
    </source>
</evidence>
<dbReference type="OrthoDB" id="10258882at2759"/>
<gene>
    <name evidence="7" type="ORF">EHS25_005356</name>
</gene>
<feature type="compositionally biased region" description="Low complexity" evidence="5">
    <location>
        <begin position="438"/>
        <end position="454"/>
    </location>
</feature>
<keyword evidence="8" id="KW-1185">Reference proteome</keyword>
<dbReference type="PANTHER" id="PTHR12894:SF27">
    <property type="entry name" value="TRANSFORMING GROWTH FACTOR-BETA RECEPTOR-ASSOCIATED PROTEIN 1"/>
    <property type="match status" value="1"/>
</dbReference>
<organism evidence="7 8">
    <name type="scientific">Saitozyma podzolica</name>
    <dbReference type="NCBI Taxonomy" id="1890683"/>
    <lineage>
        <taxon>Eukaryota</taxon>
        <taxon>Fungi</taxon>
        <taxon>Dikarya</taxon>
        <taxon>Basidiomycota</taxon>
        <taxon>Agaricomycotina</taxon>
        <taxon>Tremellomycetes</taxon>
        <taxon>Tremellales</taxon>
        <taxon>Trimorphomycetaceae</taxon>
        <taxon>Saitozyma</taxon>
    </lineage>
</organism>
<feature type="region of interest" description="Disordered" evidence="5">
    <location>
        <begin position="27"/>
        <end position="55"/>
    </location>
</feature>
<dbReference type="PANTHER" id="PTHR12894">
    <property type="entry name" value="CNH DOMAIN CONTAINING"/>
    <property type="match status" value="1"/>
</dbReference>
<feature type="compositionally biased region" description="Low complexity" evidence="5">
    <location>
        <begin position="29"/>
        <end position="55"/>
    </location>
</feature>
<evidence type="ECO:0000313" key="7">
    <source>
        <dbReference type="EMBL" id="RSH83741.1"/>
    </source>
</evidence>
<evidence type="ECO:0000256" key="3">
    <source>
        <dbReference type="ARBA" id="ARBA00022490"/>
    </source>
</evidence>
<feature type="region of interest" description="Disordered" evidence="5">
    <location>
        <begin position="71"/>
        <end position="102"/>
    </location>
</feature>
<proteinExistence type="predicted"/>
<dbReference type="STRING" id="1890683.A0A427XY42"/>
<comment type="caution">
    <text evidence="7">The sequence shown here is derived from an EMBL/GenBank/DDBJ whole genome shotgun (WGS) entry which is preliminary data.</text>
</comment>
<feature type="region of interest" description="Disordered" evidence="5">
    <location>
        <begin position="1111"/>
        <end position="1160"/>
    </location>
</feature>
<dbReference type="Proteomes" id="UP000279259">
    <property type="component" value="Unassembled WGS sequence"/>
</dbReference>
<evidence type="ECO:0000256" key="4">
    <source>
        <dbReference type="ARBA" id="ARBA00022927"/>
    </source>
</evidence>
<protein>
    <recommendedName>
        <fullName evidence="6">CNH domain-containing protein</fullName>
    </recommendedName>
</protein>